<dbReference type="CDD" id="cd00077">
    <property type="entry name" value="HDc"/>
    <property type="match status" value="1"/>
</dbReference>
<evidence type="ECO:0000313" key="2">
    <source>
        <dbReference type="EMBL" id="MCI2283878.1"/>
    </source>
</evidence>
<dbReference type="Gene3D" id="1.10.3210.10">
    <property type="entry name" value="Hypothetical protein af1432"/>
    <property type="match status" value="1"/>
</dbReference>
<dbReference type="InterPro" id="IPR037522">
    <property type="entry name" value="HD_GYP_dom"/>
</dbReference>
<proteinExistence type="predicted"/>
<evidence type="ECO:0000259" key="1">
    <source>
        <dbReference type="PROSITE" id="PS51832"/>
    </source>
</evidence>
<reference evidence="2" key="1">
    <citation type="submission" date="2022-01" db="EMBL/GenBank/DDBJ databases">
        <title>Colwellia maritima, isolated from seawater.</title>
        <authorList>
            <person name="Kristyanto S."/>
            <person name="Jung J."/>
            <person name="Jeon C.O."/>
        </authorList>
    </citation>
    <scope>NUCLEOTIDE SEQUENCE</scope>
    <source>
        <strain evidence="2">MSW7</strain>
    </source>
</reference>
<dbReference type="PANTHER" id="PTHR43155:SF2">
    <property type="entry name" value="CYCLIC DI-GMP PHOSPHODIESTERASE PA4108"/>
    <property type="match status" value="1"/>
</dbReference>
<gene>
    <name evidence="2" type="ORF">L3081_11290</name>
</gene>
<feature type="domain" description="HD-GYP" evidence="1">
    <location>
        <begin position="44"/>
        <end position="247"/>
    </location>
</feature>
<dbReference type="PROSITE" id="PS51832">
    <property type="entry name" value="HD_GYP"/>
    <property type="match status" value="1"/>
</dbReference>
<evidence type="ECO:0000313" key="3">
    <source>
        <dbReference type="Proteomes" id="UP001139646"/>
    </source>
</evidence>
<dbReference type="EMBL" id="JAKKSL010000002">
    <property type="protein sequence ID" value="MCI2283878.1"/>
    <property type="molecule type" value="Genomic_DNA"/>
</dbReference>
<sequence>MIEKSRKLQTIFDRIDYVTAKLEIASRDIDIKVQDEIIAALKENKKIRVQQLERERDVAQKQLQLDRSFLQRINIGGEFLTDDQAENIADIASRYHISIDSKNQPLLTDDEVLNLSIKRGTLNNEERLIIQKHMDVTLDILEALPFPKHLSNVAEYALGHHETLDGKGYPRGLVKAQMSVPARLMAIADIFEALSASDRPYKSAKPVSECLSIMSNMVKNNHLDPDLFTIFVRSKVYEKYIQKFADVAQLDHVDIDAILP</sequence>
<accession>A0ABS9X0U4</accession>
<dbReference type="InterPro" id="IPR003607">
    <property type="entry name" value="HD/PDEase_dom"/>
</dbReference>
<dbReference type="SUPFAM" id="SSF109604">
    <property type="entry name" value="HD-domain/PDEase-like"/>
    <property type="match status" value="1"/>
</dbReference>
<protein>
    <submittedName>
        <fullName evidence="2">HD domain-containing protein</fullName>
    </submittedName>
</protein>
<dbReference type="Proteomes" id="UP001139646">
    <property type="component" value="Unassembled WGS sequence"/>
</dbReference>
<name>A0ABS9X0U4_9GAMM</name>
<keyword evidence="3" id="KW-1185">Reference proteome</keyword>
<organism evidence="2 3">
    <name type="scientific">Colwellia maritima</name>
    <dbReference type="NCBI Taxonomy" id="2912588"/>
    <lineage>
        <taxon>Bacteria</taxon>
        <taxon>Pseudomonadati</taxon>
        <taxon>Pseudomonadota</taxon>
        <taxon>Gammaproteobacteria</taxon>
        <taxon>Alteromonadales</taxon>
        <taxon>Colwelliaceae</taxon>
        <taxon>Colwellia</taxon>
    </lineage>
</organism>
<dbReference type="Pfam" id="PF13487">
    <property type="entry name" value="HD_5"/>
    <property type="match status" value="1"/>
</dbReference>
<dbReference type="RefSeq" id="WP_242286184.1">
    <property type="nucleotide sequence ID" value="NZ_JAKKSL010000002.1"/>
</dbReference>
<dbReference type="PANTHER" id="PTHR43155">
    <property type="entry name" value="CYCLIC DI-GMP PHOSPHODIESTERASE PA4108-RELATED"/>
    <property type="match status" value="1"/>
</dbReference>
<comment type="caution">
    <text evidence="2">The sequence shown here is derived from an EMBL/GenBank/DDBJ whole genome shotgun (WGS) entry which is preliminary data.</text>
</comment>